<accession>A0A6G1J3K6</accession>
<feature type="transmembrane region" description="Helical" evidence="9">
    <location>
        <begin position="6"/>
        <end position="26"/>
    </location>
</feature>
<dbReference type="Pfam" id="PF00106">
    <property type="entry name" value="adh_short"/>
    <property type="match status" value="1"/>
</dbReference>
<comment type="pathway">
    <text evidence="1">Lipid metabolism; fatty acid biosynthesis.</text>
</comment>
<dbReference type="Proteomes" id="UP000799291">
    <property type="component" value="Unassembled WGS sequence"/>
</dbReference>
<keyword evidence="5" id="KW-0560">Oxidoreductase</keyword>
<dbReference type="Gene3D" id="3.40.50.720">
    <property type="entry name" value="NAD(P)-binding Rossmann-like Domain"/>
    <property type="match status" value="1"/>
</dbReference>
<keyword evidence="9" id="KW-0472">Membrane</keyword>
<dbReference type="InterPro" id="IPR002347">
    <property type="entry name" value="SDR_fam"/>
</dbReference>
<dbReference type="SUPFAM" id="SSF51735">
    <property type="entry name" value="NAD(P)-binding Rossmann-fold domains"/>
    <property type="match status" value="1"/>
</dbReference>
<keyword evidence="11" id="KW-1185">Reference proteome</keyword>
<dbReference type="GO" id="GO:0005783">
    <property type="term" value="C:endoplasmic reticulum"/>
    <property type="evidence" value="ECO:0007669"/>
    <property type="project" value="TreeGrafter"/>
</dbReference>
<reference evidence="10" key="1">
    <citation type="journal article" date="2020" name="Stud. Mycol.">
        <title>101 Dothideomycetes genomes: a test case for predicting lifestyles and emergence of pathogens.</title>
        <authorList>
            <person name="Haridas S."/>
            <person name="Albert R."/>
            <person name="Binder M."/>
            <person name="Bloem J."/>
            <person name="Labutti K."/>
            <person name="Salamov A."/>
            <person name="Andreopoulos B."/>
            <person name="Baker S."/>
            <person name="Barry K."/>
            <person name="Bills G."/>
            <person name="Bluhm B."/>
            <person name="Cannon C."/>
            <person name="Castanera R."/>
            <person name="Culley D."/>
            <person name="Daum C."/>
            <person name="Ezra D."/>
            <person name="Gonzalez J."/>
            <person name="Henrissat B."/>
            <person name="Kuo A."/>
            <person name="Liang C."/>
            <person name="Lipzen A."/>
            <person name="Lutzoni F."/>
            <person name="Magnuson J."/>
            <person name="Mondo S."/>
            <person name="Nolan M."/>
            <person name="Ohm R."/>
            <person name="Pangilinan J."/>
            <person name="Park H.-J."/>
            <person name="Ramirez L."/>
            <person name="Alfaro M."/>
            <person name="Sun H."/>
            <person name="Tritt A."/>
            <person name="Yoshinaga Y."/>
            <person name="Zwiers L.-H."/>
            <person name="Turgeon B."/>
            <person name="Goodwin S."/>
            <person name="Spatafora J."/>
            <person name="Crous P."/>
            <person name="Grigoriev I."/>
        </authorList>
    </citation>
    <scope>NUCLEOTIDE SEQUENCE</scope>
    <source>
        <strain evidence="10">CBS 122367</strain>
    </source>
</reference>
<dbReference type="InterPro" id="IPR020904">
    <property type="entry name" value="Sc_DH/Rdtase_CS"/>
</dbReference>
<organism evidence="10 11">
    <name type="scientific">Lentithecium fluviatile CBS 122367</name>
    <dbReference type="NCBI Taxonomy" id="1168545"/>
    <lineage>
        <taxon>Eukaryota</taxon>
        <taxon>Fungi</taxon>
        <taxon>Dikarya</taxon>
        <taxon>Ascomycota</taxon>
        <taxon>Pezizomycotina</taxon>
        <taxon>Dothideomycetes</taxon>
        <taxon>Pleosporomycetidae</taxon>
        <taxon>Pleosporales</taxon>
        <taxon>Massarineae</taxon>
        <taxon>Lentitheciaceae</taxon>
        <taxon>Lentithecium</taxon>
    </lineage>
</organism>
<dbReference type="GO" id="GO:0030497">
    <property type="term" value="P:fatty acid elongation"/>
    <property type="evidence" value="ECO:0007669"/>
    <property type="project" value="TreeGrafter"/>
</dbReference>
<name>A0A6G1J3K6_9PLEO</name>
<dbReference type="AlphaFoldDB" id="A0A6G1J3K6"/>
<evidence type="ECO:0000256" key="2">
    <source>
        <dbReference type="ARBA" id="ARBA00022516"/>
    </source>
</evidence>
<sequence length="319" mass="34974">MVTSTLSTAGILTLYTVLLVATYKIYRFCTFYFHVPAHPLQLYKRKGGASWVIISGSSGGIGYALAHQLLSLGFGVIIFAREGVNDAENRLRKDYPLGHIKAFTFNCATASVSDIQSLVNDIKDLPITILINNVGSVAMAHPALRPFANFDANGIDATIALNARFMTQLTRLTLPILQANASPRSLILNLSSAGRVGVPYLSVYCATKAYISAFSASLARECRYFNTPIDCLTIVPAEVHTDGNKYAAASSPTAKQFAADVVGRVDEAVRRKMVECVPYWKHALQDMALGWLPEEVVVRESAKITERMMMLVEKEMKKN</sequence>
<dbReference type="PANTHER" id="PTHR43086">
    <property type="entry name" value="VERY-LONG-CHAIN 3-OXOOACYL-COA REDUCTASE"/>
    <property type="match status" value="1"/>
</dbReference>
<protein>
    <submittedName>
        <fullName evidence="10">NAD(P)-binding protein</fullName>
    </submittedName>
</protein>
<dbReference type="GO" id="GO:0016491">
    <property type="term" value="F:oxidoreductase activity"/>
    <property type="evidence" value="ECO:0007669"/>
    <property type="project" value="UniProtKB-KW"/>
</dbReference>
<evidence type="ECO:0000256" key="3">
    <source>
        <dbReference type="ARBA" id="ARBA00022832"/>
    </source>
</evidence>
<evidence type="ECO:0000256" key="8">
    <source>
        <dbReference type="RuleBase" id="RU000363"/>
    </source>
</evidence>
<proteinExistence type="inferred from homology"/>
<evidence type="ECO:0000256" key="9">
    <source>
        <dbReference type="SAM" id="Phobius"/>
    </source>
</evidence>
<dbReference type="PRINTS" id="PR00080">
    <property type="entry name" value="SDRFAMILY"/>
</dbReference>
<keyword evidence="6" id="KW-0443">Lipid metabolism</keyword>
<evidence type="ECO:0000256" key="1">
    <source>
        <dbReference type="ARBA" id="ARBA00005194"/>
    </source>
</evidence>
<keyword evidence="9" id="KW-1133">Transmembrane helix</keyword>
<dbReference type="EMBL" id="MU005580">
    <property type="protein sequence ID" value="KAF2684793.1"/>
    <property type="molecule type" value="Genomic_DNA"/>
</dbReference>
<keyword evidence="3" id="KW-0276">Fatty acid metabolism</keyword>
<evidence type="ECO:0000256" key="5">
    <source>
        <dbReference type="ARBA" id="ARBA00023002"/>
    </source>
</evidence>
<dbReference type="PRINTS" id="PR00081">
    <property type="entry name" value="GDHRDH"/>
</dbReference>
<evidence type="ECO:0000313" key="10">
    <source>
        <dbReference type="EMBL" id="KAF2684793.1"/>
    </source>
</evidence>
<keyword evidence="7" id="KW-0275">Fatty acid biosynthesis</keyword>
<dbReference type="InterPro" id="IPR036291">
    <property type="entry name" value="NAD(P)-bd_dom_sf"/>
</dbReference>
<dbReference type="PANTHER" id="PTHR43086:SF2">
    <property type="entry name" value="HYDROXYSTEROID DEHYDROGENASE-LIKE PROTEIN 1"/>
    <property type="match status" value="1"/>
</dbReference>
<feature type="transmembrane region" description="Helical" evidence="9">
    <location>
        <begin position="47"/>
        <end position="66"/>
    </location>
</feature>
<evidence type="ECO:0000256" key="6">
    <source>
        <dbReference type="ARBA" id="ARBA00023098"/>
    </source>
</evidence>
<dbReference type="OrthoDB" id="47007at2759"/>
<gene>
    <name evidence="10" type="ORF">K458DRAFT_417662</name>
</gene>
<evidence type="ECO:0000313" key="11">
    <source>
        <dbReference type="Proteomes" id="UP000799291"/>
    </source>
</evidence>
<keyword evidence="4" id="KW-0521">NADP</keyword>
<comment type="similarity">
    <text evidence="8">Belongs to the short-chain dehydrogenases/reductases (SDR) family.</text>
</comment>
<keyword evidence="9" id="KW-0812">Transmembrane</keyword>
<keyword evidence="2" id="KW-0444">Lipid biosynthesis</keyword>
<evidence type="ECO:0000256" key="4">
    <source>
        <dbReference type="ARBA" id="ARBA00022857"/>
    </source>
</evidence>
<dbReference type="PROSITE" id="PS00061">
    <property type="entry name" value="ADH_SHORT"/>
    <property type="match status" value="1"/>
</dbReference>
<evidence type="ECO:0000256" key="7">
    <source>
        <dbReference type="ARBA" id="ARBA00023160"/>
    </source>
</evidence>